<dbReference type="PROSITE" id="PS00237">
    <property type="entry name" value="G_PROTEIN_RECEP_F1_1"/>
    <property type="match status" value="1"/>
</dbReference>
<dbReference type="InterPro" id="IPR017452">
    <property type="entry name" value="GPCR_Rhodpsn_7TM"/>
</dbReference>
<evidence type="ECO:0000313" key="15">
    <source>
        <dbReference type="Ensembl" id="ENSDCDP00010056031.1"/>
    </source>
</evidence>
<feature type="domain" description="G-protein coupled receptors family 1 profile" evidence="14">
    <location>
        <begin position="69"/>
        <end position="340"/>
    </location>
</feature>
<evidence type="ECO:0000256" key="7">
    <source>
        <dbReference type="ARBA" id="ARBA00023139"/>
    </source>
</evidence>
<feature type="transmembrane region" description="Helical" evidence="13">
    <location>
        <begin position="218"/>
        <end position="242"/>
    </location>
</feature>
<comment type="similarity">
    <text evidence="12">Belongs to the G-protein coupled receptor 1 family.</text>
</comment>
<evidence type="ECO:0000313" key="16">
    <source>
        <dbReference type="Proteomes" id="UP000694580"/>
    </source>
</evidence>
<evidence type="ECO:0000256" key="12">
    <source>
        <dbReference type="RuleBase" id="RU000688"/>
    </source>
</evidence>
<evidence type="ECO:0000256" key="10">
    <source>
        <dbReference type="ARBA" id="ARBA00023224"/>
    </source>
</evidence>
<keyword evidence="3 12" id="KW-0812">Transmembrane</keyword>
<evidence type="ECO:0000256" key="5">
    <source>
        <dbReference type="ARBA" id="ARBA00023040"/>
    </source>
</evidence>
<sequence>MSAGNASRPAHGKVLSAVRAPAPENVSQVLLLGNSSLGAEDYLDVNTDVYSRVLVTVIYVALFAVGCLGNAITLHIVVRRKPLPHLQSTIHYHLASLAASDLLILVLCMPVELYNFIWVHHPWAFGEVVCRGYYFLRDGCSYATALNIASLSAERYLALCHPFKAKSIVSRGRTRKLLCALWLVSLLLASPMLLTMGLQTVGNETICTPISSVSTAKTVLQVNALLSFGIPVAVISLLNWLIGRQLQNLSQQAMLHDSNCAAGSSAAAETSRERSLRHSVAMLRVVVVAFVVCWLPYHTRRLMFCYITEWTDSLYDFYHYFYMVTNVLFYVSSAINPILYNLVSANYRELFLFSLGYFCLPCCRRRGLERRATDHQQLQQLPSTVATPHTSRVVLCSSIVKEVVY</sequence>
<keyword evidence="5 12" id="KW-0297">G-protein coupled receptor</keyword>
<dbReference type="GeneTree" id="ENSGT01120000271823"/>
<evidence type="ECO:0000256" key="8">
    <source>
        <dbReference type="ARBA" id="ARBA00023157"/>
    </source>
</evidence>
<keyword evidence="16" id="KW-1185">Reference proteome</keyword>
<dbReference type="SUPFAM" id="SSF81321">
    <property type="entry name" value="Family A G protein-coupled receptor-like"/>
    <property type="match status" value="1"/>
</dbReference>
<keyword evidence="8" id="KW-1015">Disulfide bond</keyword>
<organism evidence="15 16">
    <name type="scientific">Denticeps clupeoides</name>
    <name type="common">denticle herring</name>
    <dbReference type="NCBI Taxonomy" id="299321"/>
    <lineage>
        <taxon>Eukaryota</taxon>
        <taxon>Metazoa</taxon>
        <taxon>Chordata</taxon>
        <taxon>Craniata</taxon>
        <taxon>Vertebrata</taxon>
        <taxon>Euteleostomi</taxon>
        <taxon>Actinopterygii</taxon>
        <taxon>Neopterygii</taxon>
        <taxon>Teleostei</taxon>
        <taxon>Clupei</taxon>
        <taxon>Clupeiformes</taxon>
        <taxon>Denticipitoidei</taxon>
        <taxon>Denticipitidae</taxon>
        <taxon>Denticeps</taxon>
    </lineage>
</organism>
<keyword evidence="10 12" id="KW-0807">Transducer</keyword>
<protein>
    <recommendedName>
        <fullName evidence="14">G-protein coupled receptors family 1 profile domain-containing protein</fullName>
    </recommendedName>
</protein>
<feature type="transmembrane region" description="Helical" evidence="13">
    <location>
        <begin position="317"/>
        <end position="343"/>
    </location>
</feature>
<dbReference type="PANTHER" id="PTHR24243">
    <property type="entry name" value="G-PROTEIN COUPLED RECEPTOR"/>
    <property type="match status" value="1"/>
</dbReference>
<evidence type="ECO:0000256" key="6">
    <source>
        <dbReference type="ARBA" id="ARBA00023136"/>
    </source>
</evidence>
<dbReference type="Ensembl" id="ENSDCDT00010066660.1">
    <property type="protein sequence ID" value="ENSDCDP00010056031.1"/>
    <property type="gene ID" value="ENSDCDG00010032036.1"/>
</dbReference>
<dbReference type="Gene3D" id="1.20.1070.10">
    <property type="entry name" value="Rhodopsin 7-helix transmembrane proteins"/>
    <property type="match status" value="1"/>
</dbReference>
<evidence type="ECO:0000256" key="2">
    <source>
        <dbReference type="ARBA" id="ARBA00022475"/>
    </source>
</evidence>
<keyword evidence="4 13" id="KW-1133">Transmembrane helix</keyword>
<keyword evidence="2" id="KW-1003">Cell membrane</keyword>
<evidence type="ECO:0000256" key="3">
    <source>
        <dbReference type="ARBA" id="ARBA00022692"/>
    </source>
</evidence>
<dbReference type="Pfam" id="PF00001">
    <property type="entry name" value="7tm_1"/>
    <property type="match status" value="1"/>
</dbReference>
<name>A0AAY4EG28_9TELE</name>
<feature type="transmembrane region" description="Helical" evidence="13">
    <location>
        <begin position="53"/>
        <end position="78"/>
    </location>
</feature>
<dbReference type="PRINTS" id="PR01479">
    <property type="entry name" value="NEUROTENSINR"/>
</dbReference>
<evidence type="ECO:0000256" key="11">
    <source>
        <dbReference type="ARBA" id="ARBA00023288"/>
    </source>
</evidence>
<feature type="transmembrane region" description="Helical" evidence="13">
    <location>
        <begin position="281"/>
        <end position="297"/>
    </location>
</feature>
<dbReference type="AlphaFoldDB" id="A0AAY4EG28"/>
<dbReference type="PANTHER" id="PTHR24243:SF9">
    <property type="entry name" value="NEUROTENSIN RECEPTOR TYPE 1"/>
    <property type="match status" value="1"/>
</dbReference>
<dbReference type="InterPro" id="IPR003984">
    <property type="entry name" value="NT_rcpt"/>
</dbReference>
<feature type="transmembrane region" description="Helical" evidence="13">
    <location>
        <begin position="90"/>
        <end position="114"/>
    </location>
</feature>
<dbReference type="InterPro" id="IPR000276">
    <property type="entry name" value="GPCR_Rhodpsn"/>
</dbReference>
<evidence type="ECO:0000256" key="13">
    <source>
        <dbReference type="SAM" id="Phobius"/>
    </source>
</evidence>
<dbReference type="GO" id="GO:0016492">
    <property type="term" value="F:G protein-coupled neurotensin receptor activity"/>
    <property type="evidence" value="ECO:0007669"/>
    <property type="project" value="InterPro"/>
</dbReference>
<evidence type="ECO:0000256" key="4">
    <source>
        <dbReference type="ARBA" id="ARBA00022989"/>
    </source>
</evidence>
<reference evidence="15" key="2">
    <citation type="submission" date="2025-08" db="UniProtKB">
        <authorList>
            <consortium name="Ensembl"/>
        </authorList>
    </citation>
    <scope>IDENTIFICATION</scope>
</reference>
<evidence type="ECO:0000256" key="1">
    <source>
        <dbReference type="ARBA" id="ARBA00004651"/>
    </source>
</evidence>
<reference evidence="15" key="3">
    <citation type="submission" date="2025-09" db="UniProtKB">
        <authorList>
            <consortium name="Ensembl"/>
        </authorList>
    </citation>
    <scope>IDENTIFICATION</scope>
</reference>
<dbReference type="GO" id="GO:0005886">
    <property type="term" value="C:plasma membrane"/>
    <property type="evidence" value="ECO:0007669"/>
    <property type="project" value="UniProtKB-SubCell"/>
</dbReference>
<gene>
    <name evidence="15" type="primary">NTSR1</name>
</gene>
<evidence type="ECO:0000256" key="9">
    <source>
        <dbReference type="ARBA" id="ARBA00023170"/>
    </source>
</evidence>
<evidence type="ECO:0000259" key="14">
    <source>
        <dbReference type="PROSITE" id="PS50262"/>
    </source>
</evidence>
<dbReference type="PRINTS" id="PR00237">
    <property type="entry name" value="GPCRRHODOPSN"/>
</dbReference>
<dbReference type="Proteomes" id="UP000694580">
    <property type="component" value="Chromosome 10"/>
</dbReference>
<keyword evidence="11" id="KW-0449">Lipoprotein</keyword>
<proteinExistence type="inferred from homology"/>
<comment type="subcellular location">
    <subcellularLocation>
        <location evidence="1">Cell membrane</location>
        <topology evidence="1">Multi-pass membrane protein</topology>
    </subcellularLocation>
</comment>
<dbReference type="PROSITE" id="PS50262">
    <property type="entry name" value="G_PROTEIN_RECEP_F1_2"/>
    <property type="match status" value="1"/>
</dbReference>
<reference evidence="15 16" key="1">
    <citation type="submission" date="2020-06" db="EMBL/GenBank/DDBJ databases">
        <authorList>
            <consortium name="Wellcome Sanger Institute Data Sharing"/>
        </authorList>
    </citation>
    <scope>NUCLEOTIDE SEQUENCE [LARGE SCALE GENOMIC DNA]</scope>
</reference>
<accession>A0AAY4EG28</accession>
<feature type="transmembrane region" description="Helical" evidence="13">
    <location>
        <begin position="177"/>
        <end position="198"/>
    </location>
</feature>
<keyword evidence="7" id="KW-0564">Palmitate</keyword>
<keyword evidence="6 13" id="KW-0472">Membrane</keyword>
<keyword evidence="9 12" id="KW-0675">Receptor</keyword>